<keyword evidence="3" id="KW-1003">Cell membrane</keyword>
<keyword evidence="2" id="KW-0813">Transport</keyword>
<dbReference type="AlphaFoldDB" id="A0A074JQ55"/>
<accession>A0A074JQ55</accession>
<dbReference type="SUPFAM" id="SSF53850">
    <property type="entry name" value="Periplasmic binding protein-like II"/>
    <property type="match status" value="1"/>
</dbReference>
<evidence type="ECO:0000256" key="5">
    <source>
        <dbReference type="ARBA" id="ARBA00023136"/>
    </source>
</evidence>
<dbReference type="CDD" id="cd13553">
    <property type="entry name" value="PBP2_NrtA_CpmA_like"/>
    <property type="match status" value="1"/>
</dbReference>
<comment type="subcellular location">
    <subcellularLocation>
        <location evidence="1">Endomembrane system</location>
    </subcellularLocation>
</comment>
<dbReference type="eggNOG" id="COG0715">
    <property type="taxonomic scope" value="Bacteria"/>
</dbReference>
<dbReference type="GO" id="GO:0012505">
    <property type="term" value="C:endomembrane system"/>
    <property type="evidence" value="ECO:0007669"/>
    <property type="project" value="UniProtKB-SubCell"/>
</dbReference>
<dbReference type="PANTHER" id="PTHR30024">
    <property type="entry name" value="ALIPHATIC SULFONATES-BINDING PROTEIN-RELATED"/>
    <property type="match status" value="1"/>
</dbReference>
<evidence type="ECO:0000256" key="1">
    <source>
        <dbReference type="ARBA" id="ARBA00004308"/>
    </source>
</evidence>
<protein>
    <recommendedName>
        <fullName evidence="8">Nitrate transporter</fullName>
    </recommendedName>
</protein>
<gene>
    <name evidence="6" type="ORF">TP2_11500</name>
</gene>
<dbReference type="PANTHER" id="PTHR30024:SF43">
    <property type="entry name" value="BLL4572 PROTEIN"/>
    <property type="match status" value="1"/>
</dbReference>
<dbReference type="STRING" id="1353537.TP2_11500"/>
<dbReference type="OrthoDB" id="570524at2"/>
<dbReference type="Proteomes" id="UP000027432">
    <property type="component" value="Unassembled WGS sequence"/>
</dbReference>
<evidence type="ECO:0000313" key="6">
    <source>
        <dbReference type="EMBL" id="KEO51512.1"/>
    </source>
</evidence>
<dbReference type="Gene3D" id="3.40.190.10">
    <property type="entry name" value="Periplasmic binding protein-like II"/>
    <property type="match status" value="2"/>
</dbReference>
<name>A0A074JQ55_9RHOB</name>
<comment type="caution">
    <text evidence="6">The sequence shown here is derived from an EMBL/GenBank/DDBJ whole genome shotgun (WGS) entry which is preliminary data.</text>
</comment>
<dbReference type="InterPro" id="IPR044527">
    <property type="entry name" value="NrtA/CpmA_ABC-bd_dom"/>
</dbReference>
<organism evidence="6 7">
    <name type="scientific">Thioclava pacifica DSM 10166</name>
    <dbReference type="NCBI Taxonomy" id="1353537"/>
    <lineage>
        <taxon>Bacteria</taxon>
        <taxon>Pseudomonadati</taxon>
        <taxon>Pseudomonadota</taxon>
        <taxon>Alphaproteobacteria</taxon>
        <taxon>Rhodobacterales</taxon>
        <taxon>Paracoccaceae</taxon>
        <taxon>Thioclava</taxon>
    </lineage>
</organism>
<evidence type="ECO:0008006" key="8">
    <source>
        <dbReference type="Google" id="ProtNLM"/>
    </source>
</evidence>
<keyword evidence="5" id="KW-0472">Membrane</keyword>
<proteinExistence type="predicted"/>
<dbReference type="EMBL" id="AUND01000038">
    <property type="protein sequence ID" value="KEO51512.1"/>
    <property type="molecule type" value="Genomic_DNA"/>
</dbReference>
<evidence type="ECO:0000313" key="7">
    <source>
        <dbReference type="Proteomes" id="UP000027432"/>
    </source>
</evidence>
<reference evidence="6 7" key="1">
    <citation type="submission" date="2013-07" db="EMBL/GenBank/DDBJ databases">
        <title>Thioclava pacifica DSM 10166 Genome Sequencing.</title>
        <authorList>
            <person name="Lai Q."/>
            <person name="Shao Z."/>
        </authorList>
    </citation>
    <scope>NUCLEOTIDE SEQUENCE [LARGE SCALE GENOMIC DNA]</scope>
    <source>
        <strain evidence="6 7">DSM 10166</strain>
    </source>
</reference>
<dbReference type="RefSeq" id="WP_038078881.1">
    <property type="nucleotide sequence ID" value="NZ_AUND01000038.1"/>
</dbReference>
<sequence>MSGAPISAGFIPLVDAAPLIIAREIGFAEEEGLDLKLSPAPSWSTLRDRLAMGQIEAAHMLFPMPVAAALGLGGFGKRIDILQVLSLNGNSIGVSRELAETMRASGFEFDFACAKRAGEALIAALDGPLRIGVPFPFSMHAEMLYHWLGALGLKAPQDLDVRTVPPPLMAEAMAAGDIDAFCVGAPWGSIAVETGVGELLLPGTAIRANAPEKVLAARHDWTEAEPDLTRRLMRAIWRAQRWLGQHENRGTAAEILSLRDYLDLPAELIERSLTGDLVISPRGEMRHVSGYLEFFAGAAAYPWASQAALVAARLAARMGLGREEAMTAARAICRTDLYRRNLADLGAELPGAREKIEGAMAEPTAVATQSGTLILSPDAFFDGWIFDPSKS</sequence>
<evidence type="ECO:0000256" key="2">
    <source>
        <dbReference type="ARBA" id="ARBA00022448"/>
    </source>
</evidence>
<dbReference type="Pfam" id="PF13379">
    <property type="entry name" value="NMT1_2"/>
    <property type="match status" value="1"/>
</dbReference>
<evidence type="ECO:0000256" key="4">
    <source>
        <dbReference type="ARBA" id="ARBA00022519"/>
    </source>
</evidence>
<keyword evidence="7" id="KW-1185">Reference proteome</keyword>
<evidence type="ECO:0000256" key="3">
    <source>
        <dbReference type="ARBA" id="ARBA00022475"/>
    </source>
</evidence>
<keyword evidence="4" id="KW-0997">Cell inner membrane</keyword>